<dbReference type="InterPro" id="IPR001455">
    <property type="entry name" value="TusA-like"/>
</dbReference>
<evidence type="ECO:0000256" key="1">
    <source>
        <dbReference type="ARBA" id="ARBA00008984"/>
    </source>
</evidence>
<evidence type="ECO:0000259" key="2">
    <source>
        <dbReference type="PROSITE" id="PS01148"/>
    </source>
</evidence>
<dbReference type="PROSITE" id="PS01148">
    <property type="entry name" value="UPF0033"/>
    <property type="match status" value="1"/>
</dbReference>
<feature type="domain" description="UPF0033" evidence="2">
    <location>
        <begin position="16"/>
        <end position="40"/>
    </location>
</feature>
<comment type="similarity">
    <text evidence="1">Belongs to the sulfur carrier protein TusA family.</text>
</comment>
<sequence>MSDTDAGAEPAFDAELDARGLLCPLPVLKARKRLGPLEPGAVLRILADDPAARVDVPHFCREQGHDLLHQRDGTGAEILFWVRKRVG</sequence>
<dbReference type="InterPro" id="IPR036868">
    <property type="entry name" value="TusA-like_sf"/>
</dbReference>
<comment type="caution">
    <text evidence="3">The sequence shown here is derived from an EMBL/GenBank/DDBJ whole genome shotgun (WGS) entry which is preliminary data.</text>
</comment>
<dbReference type="PANTHER" id="PTHR33279">
    <property type="entry name" value="SULFUR CARRIER PROTEIN YEDF-RELATED"/>
    <property type="match status" value="1"/>
</dbReference>
<dbReference type="CDD" id="cd00291">
    <property type="entry name" value="SirA_YedF_YeeD"/>
    <property type="match status" value="1"/>
</dbReference>
<proteinExistence type="inferred from homology"/>
<dbReference type="EMBL" id="JAEHHL010000009">
    <property type="protein sequence ID" value="MBK0400653.1"/>
    <property type="molecule type" value="Genomic_DNA"/>
</dbReference>
<dbReference type="Gene3D" id="3.30.110.40">
    <property type="entry name" value="TusA-like domain"/>
    <property type="match status" value="1"/>
</dbReference>
<dbReference type="Proteomes" id="UP000655420">
    <property type="component" value="Unassembled WGS sequence"/>
</dbReference>
<dbReference type="SUPFAM" id="SSF64307">
    <property type="entry name" value="SirA-like"/>
    <property type="match status" value="1"/>
</dbReference>
<gene>
    <name evidence="3" type="ORF">H0I76_15750</name>
</gene>
<evidence type="ECO:0000313" key="3">
    <source>
        <dbReference type="EMBL" id="MBK0400653.1"/>
    </source>
</evidence>
<evidence type="ECO:0000313" key="4">
    <source>
        <dbReference type="Proteomes" id="UP000655420"/>
    </source>
</evidence>
<reference evidence="3" key="1">
    <citation type="submission" date="2020-12" db="EMBL/GenBank/DDBJ databases">
        <title>Bacterial taxonomy.</title>
        <authorList>
            <person name="Pan X."/>
        </authorList>
    </citation>
    <scope>NUCLEOTIDE SEQUENCE</scope>
    <source>
        <strain evidence="3">M0105</strain>
    </source>
</reference>
<dbReference type="AlphaFoldDB" id="A0A8J7MAD5"/>
<dbReference type="PANTHER" id="PTHR33279:SF2">
    <property type="entry name" value="SULFUR CARRIER PROTEIN TUSA"/>
    <property type="match status" value="1"/>
</dbReference>
<name>A0A8J7MAD5_9RHOB</name>
<accession>A0A8J7MAD5</accession>
<protein>
    <submittedName>
        <fullName evidence="3">Sulfurtransferase TusA family protein</fullName>
    </submittedName>
</protein>
<dbReference type="RefSeq" id="WP_200611803.1">
    <property type="nucleotide sequence ID" value="NZ_JAEHHL010000009.1"/>
</dbReference>
<dbReference type="Pfam" id="PF01206">
    <property type="entry name" value="TusA"/>
    <property type="match status" value="1"/>
</dbReference>
<keyword evidence="4" id="KW-1185">Reference proteome</keyword>
<organism evidence="3 4">
    <name type="scientific">Thermohalobaculum xanthum</name>
    <dbReference type="NCBI Taxonomy" id="2753746"/>
    <lineage>
        <taxon>Bacteria</taxon>
        <taxon>Pseudomonadati</taxon>
        <taxon>Pseudomonadota</taxon>
        <taxon>Alphaproteobacteria</taxon>
        <taxon>Rhodobacterales</taxon>
        <taxon>Paracoccaceae</taxon>
        <taxon>Thermohalobaculum</taxon>
    </lineage>
</organism>